<proteinExistence type="predicted"/>
<organism evidence="1 2">
    <name type="scientific">Listeria floridensis FSL S10-1187</name>
    <dbReference type="NCBI Taxonomy" id="1265817"/>
    <lineage>
        <taxon>Bacteria</taxon>
        <taxon>Bacillati</taxon>
        <taxon>Bacillota</taxon>
        <taxon>Bacilli</taxon>
        <taxon>Bacillales</taxon>
        <taxon>Listeriaceae</taxon>
        <taxon>Listeria</taxon>
    </lineage>
</organism>
<gene>
    <name evidence="1" type="ORF">MFLO_06159</name>
</gene>
<dbReference type="EMBL" id="AODF01000009">
    <property type="protein sequence ID" value="EUJ32849.1"/>
    <property type="molecule type" value="Genomic_DNA"/>
</dbReference>
<evidence type="ECO:0000313" key="2">
    <source>
        <dbReference type="Proteomes" id="UP000019249"/>
    </source>
</evidence>
<evidence type="ECO:0000313" key="1">
    <source>
        <dbReference type="EMBL" id="EUJ32849.1"/>
    </source>
</evidence>
<protein>
    <submittedName>
        <fullName evidence="1">Topology modulation protein</fullName>
    </submittedName>
</protein>
<reference evidence="1 2" key="1">
    <citation type="journal article" date="2014" name="Int. J. Syst. Evol. Microbiol.">
        <title>Listeria floridensis sp. nov., Listeria aquatica sp. nov., Listeria cornellensis sp. nov., Listeria riparia sp. nov. and Listeria grandensis sp. nov., from agricultural and natural environments.</title>
        <authorList>
            <person name="den Bakker H.C."/>
            <person name="Warchocki S."/>
            <person name="Wright E.M."/>
            <person name="Allred A.F."/>
            <person name="Ahlstrom C."/>
            <person name="Manuel C.S."/>
            <person name="Stasiewicz M.J."/>
            <person name="Burrell A."/>
            <person name="Roof S."/>
            <person name="Strawn L."/>
            <person name="Fortes E.D."/>
            <person name="Nightingale K.K."/>
            <person name="Kephart D."/>
            <person name="Wiedmann M."/>
        </authorList>
    </citation>
    <scope>NUCLEOTIDE SEQUENCE [LARGE SCALE GENOMIC DNA]</scope>
    <source>
        <strain evidence="1 2">FSL S10-1187</strain>
    </source>
</reference>
<name>A0ABP3AZ74_9LIST</name>
<sequence length="68" mass="7820">MRPDSAPGCPERIDFGFYKFVWDYPKRRGEAIQMLDSLSAGRVITLRSQAEVNRYLISLKQNLALKSD</sequence>
<keyword evidence="2" id="KW-1185">Reference proteome</keyword>
<accession>A0ABP3AZ74</accession>
<comment type="caution">
    <text evidence="1">The sequence shown here is derived from an EMBL/GenBank/DDBJ whole genome shotgun (WGS) entry which is preliminary data.</text>
</comment>
<dbReference type="Proteomes" id="UP000019249">
    <property type="component" value="Unassembled WGS sequence"/>
</dbReference>
<dbReference type="RefSeq" id="WP_149022975.1">
    <property type="nucleotide sequence ID" value="NZ_AODF01000009.1"/>
</dbReference>